<evidence type="ECO:0000256" key="1">
    <source>
        <dbReference type="SAM" id="Phobius"/>
    </source>
</evidence>
<proteinExistence type="predicted"/>
<dbReference type="EMBL" id="JBHOMY010000122">
    <property type="protein sequence ID" value="MFC1460665.1"/>
    <property type="molecule type" value="Genomic_DNA"/>
</dbReference>
<gene>
    <name evidence="2" type="ORF">ACETIH_28915</name>
</gene>
<feature type="transmembrane region" description="Helical" evidence="1">
    <location>
        <begin position="7"/>
        <end position="27"/>
    </location>
</feature>
<keyword evidence="3" id="KW-1185">Reference proteome</keyword>
<organism evidence="2 3">
    <name type="scientific">Microvirga arabica</name>
    <dbReference type="NCBI Taxonomy" id="1128671"/>
    <lineage>
        <taxon>Bacteria</taxon>
        <taxon>Pseudomonadati</taxon>
        <taxon>Pseudomonadota</taxon>
        <taxon>Alphaproteobacteria</taxon>
        <taxon>Hyphomicrobiales</taxon>
        <taxon>Methylobacteriaceae</taxon>
        <taxon>Microvirga</taxon>
    </lineage>
</organism>
<sequence length="75" mass="8147">MEQKRTSLLISLGILAGSIGMGIVVWLGSSHVALALISGLVTGLALVSLYSLLAWIFGWPKLKWDDMWAFGYLLP</sequence>
<keyword evidence="1" id="KW-0472">Membrane</keyword>
<dbReference type="RefSeq" id="WP_203274338.1">
    <property type="nucleotide sequence ID" value="NZ_JAFBID010000064.1"/>
</dbReference>
<keyword evidence="1" id="KW-1133">Transmembrane helix</keyword>
<accession>A0ABV6YHC7</accession>
<feature type="transmembrane region" description="Helical" evidence="1">
    <location>
        <begin position="33"/>
        <end position="57"/>
    </location>
</feature>
<evidence type="ECO:0000313" key="3">
    <source>
        <dbReference type="Proteomes" id="UP001593940"/>
    </source>
</evidence>
<protein>
    <submittedName>
        <fullName evidence="2">Uncharacterized protein</fullName>
    </submittedName>
</protein>
<name>A0ABV6YHC7_9HYPH</name>
<dbReference type="Proteomes" id="UP001593940">
    <property type="component" value="Unassembled WGS sequence"/>
</dbReference>
<evidence type="ECO:0000313" key="2">
    <source>
        <dbReference type="EMBL" id="MFC1460665.1"/>
    </source>
</evidence>
<comment type="caution">
    <text evidence="2">The sequence shown here is derived from an EMBL/GenBank/DDBJ whole genome shotgun (WGS) entry which is preliminary data.</text>
</comment>
<reference evidence="2 3" key="1">
    <citation type="submission" date="2024-09" db="EMBL/GenBank/DDBJ databases">
        <title>Nodulacao em especies de Leguminosae Basais da Amazonia e Caracterizacao dos Rizobios e Bacterias Associadas aos Nodulos.</title>
        <authorList>
            <person name="Jambeiro I.C.A."/>
            <person name="Lopes I.S."/>
            <person name="Aguiar E.R.G.R."/>
            <person name="Santos A.F.J."/>
            <person name="Dos Santos J.M.F."/>
            <person name="Gross E."/>
        </authorList>
    </citation>
    <scope>NUCLEOTIDE SEQUENCE [LARGE SCALE GENOMIC DNA]</scope>
    <source>
        <strain evidence="2 3">BRUESC1165</strain>
    </source>
</reference>
<keyword evidence="1" id="KW-0812">Transmembrane</keyword>